<dbReference type="Pfam" id="PF00528">
    <property type="entry name" value="BPD_transp_1"/>
    <property type="match status" value="1"/>
</dbReference>
<dbReference type="Gene3D" id="1.10.3720.10">
    <property type="entry name" value="MetI-like"/>
    <property type="match status" value="1"/>
</dbReference>
<comment type="caution">
    <text evidence="9">The sequence shown here is derived from an EMBL/GenBank/DDBJ whole genome shotgun (WGS) entry which is preliminary data.</text>
</comment>
<sequence length="226" mass="24197">MFYLDKNTDRLLELLPDLPEQLAITLMLVAVAMAVGGVLGLIIGVLLYATRPGNILQQSVVFNVLNLLVNFFRPIPFIIMLAALQPLARLTIGVGIGNEMAMFAMAFAATFGIARLVEQALVTVPPGVVEAARAAGASRLRTLVTVVVPEGLGPLILGYTFAFIAVIDMSAMAGAVGSDGLGNFALQYGYRQFNPLVTWAAVIAIVIVVQAVQMLGNWLARRVMRR</sequence>
<feature type="transmembrane region" description="Helical" evidence="7">
    <location>
        <begin position="90"/>
        <end position="114"/>
    </location>
</feature>
<dbReference type="RefSeq" id="WP_019618066.1">
    <property type="nucleotide sequence ID" value="NZ_JBHUNE010000003.1"/>
</dbReference>
<keyword evidence="10" id="KW-1185">Reference proteome</keyword>
<dbReference type="InterPro" id="IPR035906">
    <property type="entry name" value="MetI-like_sf"/>
</dbReference>
<dbReference type="EMBL" id="JBHUNE010000003">
    <property type="protein sequence ID" value="MFD2757522.1"/>
    <property type="molecule type" value="Genomic_DNA"/>
</dbReference>
<keyword evidence="3" id="KW-1003">Cell membrane</keyword>
<keyword evidence="6 7" id="KW-0472">Membrane</keyword>
<feature type="transmembrane region" description="Helical" evidence="7">
    <location>
        <begin position="156"/>
        <end position="176"/>
    </location>
</feature>
<evidence type="ECO:0000256" key="2">
    <source>
        <dbReference type="ARBA" id="ARBA00022448"/>
    </source>
</evidence>
<reference evidence="10" key="1">
    <citation type="journal article" date="2019" name="Int. J. Syst. Evol. Microbiol.">
        <title>The Global Catalogue of Microorganisms (GCM) 10K type strain sequencing project: providing services to taxonomists for standard genome sequencing and annotation.</title>
        <authorList>
            <consortium name="The Broad Institute Genomics Platform"/>
            <consortium name="The Broad Institute Genome Sequencing Center for Infectious Disease"/>
            <person name="Wu L."/>
            <person name="Ma J."/>
        </authorList>
    </citation>
    <scope>NUCLEOTIDE SEQUENCE [LARGE SCALE GENOMIC DNA]</scope>
    <source>
        <strain evidence="10">TISTR 1514</strain>
    </source>
</reference>
<comment type="subcellular location">
    <subcellularLocation>
        <location evidence="1 7">Cell membrane</location>
        <topology evidence="1 7">Multi-pass membrane protein</topology>
    </subcellularLocation>
</comment>
<keyword evidence="2 7" id="KW-0813">Transport</keyword>
<dbReference type="CDD" id="cd06261">
    <property type="entry name" value="TM_PBP2"/>
    <property type="match status" value="1"/>
</dbReference>
<evidence type="ECO:0000256" key="1">
    <source>
        <dbReference type="ARBA" id="ARBA00004651"/>
    </source>
</evidence>
<keyword evidence="4 7" id="KW-0812">Transmembrane</keyword>
<keyword evidence="5 7" id="KW-1133">Transmembrane helix</keyword>
<comment type="similarity">
    <text evidence="7">Belongs to the binding-protein-dependent transport system permease family.</text>
</comment>
<organism evidence="9 10">
    <name type="scientific">Gulosibacter faecalis</name>
    <dbReference type="NCBI Taxonomy" id="272240"/>
    <lineage>
        <taxon>Bacteria</taxon>
        <taxon>Bacillati</taxon>
        <taxon>Actinomycetota</taxon>
        <taxon>Actinomycetes</taxon>
        <taxon>Micrococcales</taxon>
        <taxon>Microbacteriaceae</taxon>
        <taxon>Gulosibacter</taxon>
    </lineage>
</organism>
<evidence type="ECO:0000256" key="4">
    <source>
        <dbReference type="ARBA" id="ARBA00022692"/>
    </source>
</evidence>
<feature type="transmembrane region" description="Helical" evidence="7">
    <location>
        <begin position="60"/>
        <end position="84"/>
    </location>
</feature>
<feature type="transmembrane region" description="Helical" evidence="7">
    <location>
        <begin position="196"/>
        <end position="220"/>
    </location>
</feature>
<evidence type="ECO:0000256" key="3">
    <source>
        <dbReference type="ARBA" id="ARBA00022475"/>
    </source>
</evidence>
<dbReference type="Proteomes" id="UP001597492">
    <property type="component" value="Unassembled WGS sequence"/>
</dbReference>
<evidence type="ECO:0000256" key="6">
    <source>
        <dbReference type="ARBA" id="ARBA00023136"/>
    </source>
</evidence>
<feature type="transmembrane region" description="Helical" evidence="7">
    <location>
        <begin position="22"/>
        <end position="48"/>
    </location>
</feature>
<dbReference type="InterPro" id="IPR000515">
    <property type="entry name" value="MetI-like"/>
</dbReference>
<evidence type="ECO:0000256" key="5">
    <source>
        <dbReference type="ARBA" id="ARBA00022989"/>
    </source>
</evidence>
<evidence type="ECO:0000256" key="7">
    <source>
        <dbReference type="RuleBase" id="RU363032"/>
    </source>
</evidence>
<dbReference type="PROSITE" id="PS50928">
    <property type="entry name" value="ABC_TM1"/>
    <property type="match status" value="1"/>
</dbReference>
<gene>
    <name evidence="9" type="ORF">ACFSW7_03900</name>
</gene>
<evidence type="ECO:0000259" key="8">
    <source>
        <dbReference type="PROSITE" id="PS50928"/>
    </source>
</evidence>
<dbReference type="PANTHER" id="PTHR30450:SF14">
    <property type="entry name" value="TRANSPORTER, PERMEASE PROTEIN, PUTATIVE-RELATED"/>
    <property type="match status" value="1"/>
</dbReference>
<dbReference type="SUPFAM" id="SSF161098">
    <property type="entry name" value="MetI-like"/>
    <property type="match status" value="1"/>
</dbReference>
<name>A0ABW5UYQ2_9MICO</name>
<accession>A0ABW5UYQ2</accession>
<dbReference type="PANTHER" id="PTHR30450">
    <property type="entry name" value="ABC TRANSPORTER PERMEASE"/>
    <property type="match status" value="1"/>
</dbReference>
<proteinExistence type="inferred from homology"/>
<evidence type="ECO:0000313" key="10">
    <source>
        <dbReference type="Proteomes" id="UP001597492"/>
    </source>
</evidence>
<protein>
    <submittedName>
        <fullName evidence="9">Methionine ABC transporter permease</fullName>
    </submittedName>
</protein>
<evidence type="ECO:0000313" key="9">
    <source>
        <dbReference type="EMBL" id="MFD2757522.1"/>
    </source>
</evidence>
<dbReference type="InterPro" id="IPR051322">
    <property type="entry name" value="AA_ABC_Transporter_Permease"/>
</dbReference>
<feature type="domain" description="ABC transmembrane type-1" evidence="8">
    <location>
        <begin position="22"/>
        <end position="220"/>
    </location>
</feature>